<reference evidence="1" key="1">
    <citation type="journal article" date="2020" name="mSystems">
        <title>Genome- and Community-Level Interaction Insights into Carbon Utilization and Element Cycling Functions of Hydrothermarchaeota in Hydrothermal Sediment.</title>
        <authorList>
            <person name="Zhou Z."/>
            <person name="Liu Y."/>
            <person name="Xu W."/>
            <person name="Pan J."/>
            <person name="Luo Z.H."/>
            <person name="Li M."/>
        </authorList>
    </citation>
    <scope>NUCLEOTIDE SEQUENCE [LARGE SCALE GENOMIC DNA]</scope>
    <source>
        <strain evidence="1">SpSt-82</strain>
    </source>
</reference>
<protein>
    <submittedName>
        <fullName evidence="1">Uncharacterized protein</fullName>
    </submittedName>
</protein>
<evidence type="ECO:0000313" key="1">
    <source>
        <dbReference type="EMBL" id="HGY39237.1"/>
    </source>
</evidence>
<sequence length="76" mass="8420">MGDVLRGAFFIALAAVAIDTYYRIRALIRETHYHASTYGALPSPLWELSTVLFPLPPVPSWGFSSFFSVEGRASRA</sequence>
<dbReference type="EMBL" id="DTIY01000036">
    <property type="protein sequence ID" value="HGY39237.1"/>
    <property type="molecule type" value="Genomic_DNA"/>
</dbReference>
<proteinExistence type="predicted"/>
<dbReference type="AlphaFoldDB" id="A0A7V4TGE1"/>
<gene>
    <name evidence="1" type="ORF">ENW11_05460</name>
</gene>
<accession>A0A7V4TGE1</accession>
<name>A0A7V4TGE1_9BACT</name>
<comment type="caution">
    <text evidence="1">The sequence shown here is derived from an EMBL/GenBank/DDBJ whole genome shotgun (WGS) entry which is preliminary data.</text>
</comment>
<organism evidence="1">
    <name type="scientific">Candidatus Caldatribacterium saccharofermentans</name>
    <dbReference type="NCBI Taxonomy" id="1454753"/>
    <lineage>
        <taxon>Bacteria</taxon>
        <taxon>Pseudomonadati</taxon>
        <taxon>Atribacterota</taxon>
        <taxon>Atribacteria</taxon>
        <taxon>Atribacterales</taxon>
        <taxon>Candidatus Caldatribacteriaceae</taxon>
        <taxon>Candidatus Caldatribacterium</taxon>
    </lineage>
</organism>